<accession>A0ABP9V778</accession>
<sequence length="357" mass="40141">MFGSHFSLKLSRMLDPTAARLHGYLTYIGKKYPRIWQRLERLAMRSHSSPEWPPTVYLPHAAVFSALVNPVALKLRQRHVSQELLHDIALTAGLTSWRLTQGIYRFDPTLQEAVWPLSVRALPVQLLDLMPAPCVYIEAKAGVAWLSRPIYGAFIYREYDFDHQCELLYILLDQGDPHMVMAVPIRLGLGTLKDGLEAVFAESRKVMQNVPSYVEAESYQLIKEAVEPLISCLMYLCSENADYLQRKPQSVTHKASGSQKAAKAAKPPQQPTVIEVGQAVGRKMREARQQLEASTPTGTGGPMPFHWRGAHYQVYWHGSKKQGKLYPVLTLKFGFKAGKGSQDADVPRPAVIHKVMP</sequence>
<dbReference type="InterPro" id="IPR058915">
    <property type="entry name" value="AcrVA2-like"/>
</dbReference>
<reference evidence="2 3" key="1">
    <citation type="submission" date="2024-02" db="EMBL/GenBank/DDBJ databases">
        <title>Deinococcus xinjiangensis NBRC 107630.</title>
        <authorList>
            <person name="Ichikawa N."/>
            <person name="Katano-Makiyama Y."/>
            <person name="Hidaka K."/>
        </authorList>
    </citation>
    <scope>NUCLEOTIDE SEQUENCE [LARGE SCALE GENOMIC DNA]</scope>
    <source>
        <strain evidence="2 3">NBRC 107630</strain>
    </source>
</reference>
<gene>
    <name evidence="2" type="ORF">Dxin01_00853</name>
</gene>
<evidence type="ECO:0000313" key="2">
    <source>
        <dbReference type="EMBL" id="GAA5501122.1"/>
    </source>
</evidence>
<comment type="caution">
    <text evidence="2">The sequence shown here is derived from an EMBL/GenBank/DDBJ whole genome shotgun (WGS) entry which is preliminary data.</text>
</comment>
<proteinExistence type="predicted"/>
<feature type="region of interest" description="Disordered" evidence="1">
    <location>
        <begin position="248"/>
        <end position="270"/>
    </location>
</feature>
<keyword evidence="3" id="KW-1185">Reference proteome</keyword>
<evidence type="ECO:0000256" key="1">
    <source>
        <dbReference type="SAM" id="MobiDB-lite"/>
    </source>
</evidence>
<organism evidence="2 3">
    <name type="scientific">Deinococcus xinjiangensis</name>
    <dbReference type="NCBI Taxonomy" id="457454"/>
    <lineage>
        <taxon>Bacteria</taxon>
        <taxon>Thermotogati</taxon>
        <taxon>Deinococcota</taxon>
        <taxon>Deinococci</taxon>
        <taxon>Deinococcales</taxon>
        <taxon>Deinococcaceae</taxon>
        <taxon>Deinococcus</taxon>
    </lineage>
</organism>
<name>A0ABP9V778_9DEIO</name>
<dbReference type="Pfam" id="PF26125">
    <property type="entry name" value="AcrVA2-like"/>
    <property type="match status" value="1"/>
</dbReference>
<evidence type="ECO:0000313" key="3">
    <source>
        <dbReference type="Proteomes" id="UP001458946"/>
    </source>
</evidence>
<dbReference type="EMBL" id="BAABRN010000006">
    <property type="protein sequence ID" value="GAA5501122.1"/>
    <property type="molecule type" value="Genomic_DNA"/>
</dbReference>
<feature type="compositionally biased region" description="Polar residues" evidence="1">
    <location>
        <begin position="248"/>
        <end position="258"/>
    </location>
</feature>
<dbReference type="Proteomes" id="UP001458946">
    <property type="component" value="Unassembled WGS sequence"/>
</dbReference>
<protein>
    <submittedName>
        <fullName evidence="2">Uncharacterized protein</fullName>
    </submittedName>
</protein>